<protein>
    <submittedName>
        <fullName evidence="2">DUF2334 domain-containing protein</fullName>
    </submittedName>
</protein>
<accession>A0A6N8FHC3</accession>
<evidence type="ECO:0000256" key="1">
    <source>
        <dbReference type="SAM" id="Phobius"/>
    </source>
</evidence>
<keyword evidence="1" id="KW-0812">Transmembrane</keyword>
<gene>
    <name evidence="2" type="ORF">GMD78_09485</name>
</gene>
<name>A0A6N8FHC3_9BACI</name>
<dbReference type="EMBL" id="WOCA01000006">
    <property type="protein sequence ID" value="MUK88621.1"/>
    <property type="molecule type" value="Genomic_DNA"/>
</dbReference>
<dbReference type="Pfam" id="PF10096">
    <property type="entry name" value="DUF2334"/>
    <property type="match status" value="1"/>
</dbReference>
<evidence type="ECO:0000313" key="3">
    <source>
        <dbReference type="Proteomes" id="UP000469125"/>
    </source>
</evidence>
<dbReference type="CDD" id="cd10923">
    <property type="entry name" value="CE4_COG5298"/>
    <property type="match status" value="1"/>
</dbReference>
<reference evidence="2 3" key="1">
    <citation type="submission" date="2019-11" db="EMBL/GenBank/DDBJ databases">
        <authorList>
            <person name="Li X."/>
        </authorList>
    </citation>
    <scope>NUCLEOTIDE SEQUENCE [LARGE SCALE GENOMIC DNA]</scope>
    <source>
        <strain evidence="2 3">L9</strain>
    </source>
</reference>
<comment type="caution">
    <text evidence="2">The sequence shown here is derived from an EMBL/GenBank/DDBJ whole genome shotgun (WGS) entry which is preliminary data.</text>
</comment>
<sequence>MGENNMMRQLMVKFSRKVIFLTIILILFSNLLYAQSSAADQVKVLVIYSSENGEVDEHQRLLDLLIGHFTSSITFVSSAEVKAKDVSEVTHLIYYGQVPEELPSSLVRLLDSYHGPVLGIGYNVEQITSHFSYVDSMEMKIVNDVTIKRGEQEFIKVNAHPIVTMTIDQDLDVLVEMNQKENNYPLFMKQNDIYYYATPNLFGPVATILADELHTFFDMSHESSSTYALLRLEDIHPRTDAEVLEEIAMFLHKKNIPYMVSVTPVYVNPLTEEEYHLSETPKLLKVLEFMQRNGASIVLHGYTDQYGEGKTGDGFEFWDVDKNSPMMEELGTNIETNFYTISGTGDMIDRNKLESFYIENRITRGIHELVDYGIYPIAFEAPHYAMSQNGYEVISNYFSTYVGQVQLTDEDWRIMTEAPNITTPSFLNGMKLIPETIRYIRYEDPTSIQEMKERIDEFTMVRDGIIGGFYHPFLGSDGLKDLVHEMERIPDLEWINVNEMDHRVETDRVIITMENGKATPKHLKQEDKEEESKWLQYFLSQVSSESVLWISIGGGITITMVLITYLLLGRVERSL</sequence>
<dbReference type="Proteomes" id="UP000469125">
    <property type="component" value="Unassembled WGS sequence"/>
</dbReference>
<keyword evidence="3" id="KW-1185">Reference proteome</keyword>
<feature type="transmembrane region" description="Helical" evidence="1">
    <location>
        <begin position="547"/>
        <end position="568"/>
    </location>
</feature>
<keyword evidence="1" id="KW-1133">Transmembrane helix</keyword>
<dbReference type="AlphaFoldDB" id="A0A6N8FHC3"/>
<dbReference type="InterPro" id="IPR018763">
    <property type="entry name" value="DUF2334"/>
</dbReference>
<evidence type="ECO:0000313" key="2">
    <source>
        <dbReference type="EMBL" id="MUK88621.1"/>
    </source>
</evidence>
<organism evidence="2 3">
    <name type="scientific">Ornithinibacillus caprae</name>
    <dbReference type="NCBI Taxonomy" id="2678566"/>
    <lineage>
        <taxon>Bacteria</taxon>
        <taxon>Bacillati</taxon>
        <taxon>Bacillota</taxon>
        <taxon>Bacilli</taxon>
        <taxon>Bacillales</taxon>
        <taxon>Bacillaceae</taxon>
        <taxon>Ornithinibacillus</taxon>
    </lineage>
</organism>
<proteinExistence type="predicted"/>
<keyword evidence="1" id="KW-0472">Membrane</keyword>